<evidence type="ECO:0000256" key="2">
    <source>
        <dbReference type="ARBA" id="ARBA00023315"/>
    </source>
</evidence>
<dbReference type="PROSITE" id="PS51186">
    <property type="entry name" value="GNAT"/>
    <property type="match status" value="1"/>
</dbReference>
<dbReference type="AlphaFoldDB" id="A0A1H4B8N0"/>
<dbReference type="InterPro" id="IPR050832">
    <property type="entry name" value="Bact_Acetyltransf"/>
</dbReference>
<evidence type="ECO:0000256" key="1">
    <source>
        <dbReference type="ARBA" id="ARBA00022679"/>
    </source>
</evidence>
<sequence>MGVELIEVVSPELLEAVNLLIPQLSSSTGELTLEDVEAVVHQEGVYLFVYRDPATEALLGMLTLATFRIPTGLRAWIEDVVVHEDARGQGAGQQLVEAATSYAEKLGARSIDLTSRPSREAANRLYQRCGFAARETNVYRYSAVD</sequence>
<dbReference type="EMBL" id="FNQV01000009">
    <property type="protein sequence ID" value="SEA44426.1"/>
    <property type="molecule type" value="Genomic_DNA"/>
</dbReference>
<accession>A0A1H4B8N0</accession>
<keyword evidence="2" id="KW-0012">Acyltransferase</keyword>
<dbReference type="InterPro" id="IPR016181">
    <property type="entry name" value="Acyl_CoA_acyltransferase"/>
</dbReference>
<reference evidence="5" key="1">
    <citation type="submission" date="2016-10" db="EMBL/GenBank/DDBJ databases">
        <authorList>
            <person name="Varghese N."/>
            <person name="Submissions S."/>
        </authorList>
    </citation>
    <scope>NUCLEOTIDE SEQUENCE [LARGE SCALE GENOMIC DNA]</scope>
    <source>
        <strain evidence="5">KPR-1</strain>
    </source>
</reference>
<keyword evidence="1 4" id="KW-0808">Transferase</keyword>
<keyword evidence="5" id="KW-1185">Reference proteome</keyword>
<dbReference type="Gene3D" id="3.40.630.30">
    <property type="match status" value="1"/>
</dbReference>
<evidence type="ECO:0000259" key="3">
    <source>
        <dbReference type="PROSITE" id="PS51186"/>
    </source>
</evidence>
<dbReference type="PANTHER" id="PTHR43877">
    <property type="entry name" value="AMINOALKYLPHOSPHONATE N-ACETYLTRANSFERASE-RELATED-RELATED"/>
    <property type="match status" value="1"/>
</dbReference>
<dbReference type="SUPFAM" id="SSF55729">
    <property type="entry name" value="Acyl-CoA N-acyltransferases (Nat)"/>
    <property type="match status" value="1"/>
</dbReference>
<organism evidence="4 5">
    <name type="scientific">Bowdeniella nasicola</name>
    <dbReference type="NCBI Taxonomy" id="208480"/>
    <lineage>
        <taxon>Bacteria</taxon>
        <taxon>Bacillati</taxon>
        <taxon>Actinomycetota</taxon>
        <taxon>Actinomycetes</taxon>
        <taxon>Actinomycetales</taxon>
        <taxon>Actinomycetaceae</taxon>
        <taxon>Bowdeniella</taxon>
    </lineage>
</organism>
<evidence type="ECO:0000313" key="4">
    <source>
        <dbReference type="EMBL" id="SEA44426.1"/>
    </source>
</evidence>
<name>A0A1H4B8N0_9ACTO</name>
<protein>
    <submittedName>
        <fullName evidence="4">Acetyltransferase (GNAT) family protein</fullName>
    </submittedName>
</protein>
<dbReference type="InterPro" id="IPR000182">
    <property type="entry name" value="GNAT_dom"/>
</dbReference>
<dbReference type="GO" id="GO:0016747">
    <property type="term" value="F:acyltransferase activity, transferring groups other than amino-acyl groups"/>
    <property type="evidence" value="ECO:0007669"/>
    <property type="project" value="InterPro"/>
</dbReference>
<gene>
    <name evidence="4" type="ORF">SAMN02910418_01607</name>
</gene>
<dbReference type="OrthoDB" id="273614at2"/>
<dbReference type="CDD" id="cd04301">
    <property type="entry name" value="NAT_SF"/>
    <property type="match status" value="1"/>
</dbReference>
<dbReference type="Pfam" id="PF00583">
    <property type="entry name" value="Acetyltransf_1"/>
    <property type="match status" value="1"/>
</dbReference>
<evidence type="ECO:0000313" key="5">
    <source>
        <dbReference type="Proteomes" id="UP000199288"/>
    </source>
</evidence>
<feature type="domain" description="N-acetyltransferase" evidence="3">
    <location>
        <begin position="4"/>
        <end position="145"/>
    </location>
</feature>
<proteinExistence type="predicted"/>
<dbReference type="RefSeq" id="WP_092564710.1">
    <property type="nucleotide sequence ID" value="NZ_FNQV01000009.1"/>
</dbReference>
<dbReference type="Proteomes" id="UP000199288">
    <property type="component" value="Unassembled WGS sequence"/>
</dbReference>